<evidence type="ECO:0000313" key="4">
    <source>
        <dbReference type="Proteomes" id="UP001332192"/>
    </source>
</evidence>
<reference evidence="3 4" key="1">
    <citation type="journal article" date="2024" name="Front. Microbiol.">
        <title>Novel thermophilic genera Geochorda gen. nov. and Carboxydochorda gen. nov. from the deep terrestrial subsurface reveal the ecophysiological diversity in the class Limnochordia.</title>
        <authorList>
            <person name="Karnachuk O.V."/>
            <person name="Lukina A.P."/>
            <person name="Avakyan M.R."/>
            <person name="Kadnikov V.V."/>
            <person name="Begmatov S."/>
            <person name="Beletsky A.V."/>
            <person name="Vlasova K.G."/>
            <person name="Novikov A.A."/>
            <person name="Shcherbakova V.A."/>
            <person name="Mardanov A.V."/>
            <person name="Ravin N.V."/>
        </authorList>
    </citation>
    <scope>NUCLEOTIDE SEQUENCE [LARGE SCALE GENOMIC DNA]</scope>
    <source>
        <strain evidence="3 4">L945</strain>
    </source>
</reference>
<dbReference type="InterPro" id="IPR027417">
    <property type="entry name" value="P-loop_NTPase"/>
</dbReference>
<proteinExistence type="inferred from homology"/>
<comment type="similarity">
    <text evidence="1">Belongs to the arsA ATPase family.</text>
</comment>
<name>A0ABZ1BZW4_9FIRM</name>
<dbReference type="PANTHER" id="PTHR10803">
    <property type="entry name" value="ARSENICAL PUMP-DRIVING ATPASE ARSENITE-TRANSLOCATING ATPASE"/>
    <property type="match status" value="1"/>
</dbReference>
<dbReference type="NCBIfam" id="TIGR00345">
    <property type="entry name" value="GET3_arsA_TRC40"/>
    <property type="match status" value="1"/>
</dbReference>
<dbReference type="EMBL" id="CP141615">
    <property type="protein sequence ID" value="WRP18061.1"/>
    <property type="molecule type" value="Genomic_DNA"/>
</dbReference>
<sequence length="336" mass="35952">MAPPSSALASVLGRAGHAAGAGYARPTLLLTLGKGGTGKTTVAGALAVHLARQGLRVVAASIDPAHNLGDVLGAPLGPEPTPVASVPGLEALEVDTDRALDRYLEKLSSEVQHAYRYLQVLNLDGYLDTLRYSPGVEEHSVLEEMGRLLESARAREADVLVVDTPPTGLTLRVLALPGLSVRWAEQLQKVRRALLDRRRAVEHVLGPQSARLGEREVVLVSDETRDPISRILQRYREAMQHLQAALQDPERCGVLMVKNPDPLSTVETARALEQLAAFGIPVALVVVNKAPRGGEPGQACGADTAPVFPYPTRYVPLFSPEPIGVEALRRVAAYVV</sequence>
<feature type="domain" description="AAA+ ATPase" evidence="2">
    <location>
        <begin position="25"/>
        <end position="246"/>
    </location>
</feature>
<dbReference type="Gene3D" id="3.40.50.300">
    <property type="entry name" value="P-loop containing nucleotide triphosphate hydrolases"/>
    <property type="match status" value="1"/>
</dbReference>
<dbReference type="SMART" id="SM00382">
    <property type="entry name" value="AAA"/>
    <property type="match status" value="1"/>
</dbReference>
<dbReference type="PANTHER" id="PTHR10803:SF3">
    <property type="entry name" value="ATPASE GET3"/>
    <property type="match status" value="1"/>
</dbReference>
<evidence type="ECO:0000259" key="2">
    <source>
        <dbReference type="SMART" id="SM00382"/>
    </source>
</evidence>
<keyword evidence="4" id="KW-1185">Reference proteome</keyword>
<evidence type="ECO:0000313" key="3">
    <source>
        <dbReference type="EMBL" id="WRP18061.1"/>
    </source>
</evidence>
<dbReference type="InterPro" id="IPR025723">
    <property type="entry name" value="ArsA/GET3_ATPase-like"/>
</dbReference>
<dbReference type="CDD" id="cd02035">
    <property type="entry name" value="ArsA"/>
    <property type="match status" value="1"/>
</dbReference>
<dbReference type="InterPro" id="IPR003593">
    <property type="entry name" value="AAA+_ATPase"/>
</dbReference>
<gene>
    <name evidence="3" type="ORF">U7230_03370</name>
</gene>
<protein>
    <submittedName>
        <fullName evidence="3">ArsA family ATPase</fullName>
    </submittedName>
</protein>
<dbReference type="InterPro" id="IPR016300">
    <property type="entry name" value="ATPase_ArsA/GET3"/>
</dbReference>
<dbReference type="Proteomes" id="UP001332192">
    <property type="component" value="Chromosome"/>
</dbReference>
<dbReference type="Pfam" id="PF02374">
    <property type="entry name" value="ArsA_ATPase"/>
    <property type="match status" value="1"/>
</dbReference>
<evidence type="ECO:0000256" key="1">
    <source>
        <dbReference type="ARBA" id="ARBA00011040"/>
    </source>
</evidence>
<dbReference type="RefSeq" id="WP_324717332.1">
    <property type="nucleotide sequence ID" value="NZ_CP141615.1"/>
</dbReference>
<accession>A0ABZ1BZW4</accession>
<dbReference type="SUPFAM" id="SSF52540">
    <property type="entry name" value="P-loop containing nucleoside triphosphate hydrolases"/>
    <property type="match status" value="1"/>
</dbReference>
<organism evidence="3 4">
    <name type="scientific">Carboxydichorda subterranea</name>
    <dbReference type="NCBI Taxonomy" id="3109565"/>
    <lineage>
        <taxon>Bacteria</taxon>
        <taxon>Bacillati</taxon>
        <taxon>Bacillota</taxon>
        <taxon>Limnochordia</taxon>
        <taxon>Limnochordales</taxon>
        <taxon>Geochordaceae</taxon>
        <taxon>Carboxydichorda</taxon>
    </lineage>
</organism>